<gene>
    <name evidence="1" type="ORF">DR864_27380</name>
</gene>
<name>A0A344TRC5_9BACT</name>
<dbReference type="KEGG" id="run:DR864_27380"/>
<sequence length="129" mass="15025">MANNVKYTRIEYSKTFSLGNYENEKIGLIAEVPEGTDMLQAMNEIRDNVEAVHHYRRDLKAFNQAQHIVNNPQDHLGREVTRAEQAVESFYQKYPFHRPSAPVEEVLQLEGVPSVEHKDHKEDHVNHPY</sequence>
<evidence type="ECO:0000313" key="1">
    <source>
        <dbReference type="EMBL" id="AXE21196.1"/>
    </source>
</evidence>
<organism evidence="1 2">
    <name type="scientific">Runella rosea</name>
    <dbReference type="NCBI Taxonomy" id="2259595"/>
    <lineage>
        <taxon>Bacteria</taxon>
        <taxon>Pseudomonadati</taxon>
        <taxon>Bacteroidota</taxon>
        <taxon>Cytophagia</taxon>
        <taxon>Cytophagales</taxon>
        <taxon>Spirosomataceae</taxon>
        <taxon>Runella</taxon>
    </lineage>
</organism>
<accession>A0A344TRC5</accession>
<evidence type="ECO:0000313" key="2">
    <source>
        <dbReference type="Proteomes" id="UP000251993"/>
    </source>
</evidence>
<keyword evidence="2" id="KW-1185">Reference proteome</keyword>
<protein>
    <submittedName>
        <fullName evidence="1">Uncharacterized protein</fullName>
    </submittedName>
</protein>
<dbReference type="Proteomes" id="UP000251993">
    <property type="component" value="Chromosome"/>
</dbReference>
<dbReference type="EMBL" id="CP030850">
    <property type="protein sequence ID" value="AXE21196.1"/>
    <property type="molecule type" value="Genomic_DNA"/>
</dbReference>
<dbReference type="OrthoDB" id="962847at2"/>
<dbReference type="RefSeq" id="WP_114069957.1">
    <property type="nucleotide sequence ID" value="NZ_CP030850.1"/>
</dbReference>
<dbReference type="AlphaFoldDB" id="A0A344TRC5"/>
<reference evidence="1 2" key="1">
    <citation type="submission" date="2018-07" db="EMBL/GenBank/DDBJ databases">
        <title>Genome sequencing of Runella.</title>
        <authorList>
            <person name="Baek M.-G."/>
            <person name="Yi H."/>
        </authorList>
    </citation>
    <scope>NUCLEOTIDE SEQUENCE [LARGE SCALE GENOMIC DNA]</scope>
    <source>
        <strain evidence="1 2">HYN0085</strain>
    </source>
</reference>
<proteinExistence type="predicted"/>